<dbReference type="AlphaFoldDB" id="A0A915C0Z6"/>
<name>A0A915C0Z6_PARUN</name>
<proteinExistence type="predicted"/>
<organism evidence="1 2">
    <name type="scientific">Parascaris univalens</name>
    <name type="common">Nematode worm</name>
    <dbReference type="NCBI Taxonomy" id="6257"/>
    <lineage>
        <taxon>Eukaryota</taxon>
        <taxon>Metazoa</taxon>
        <taxon>Ecdysozoa</taxon>
        <taxon>Nematoda</taxon>
        <taxon>Chromadorea</taxon>
        <taxon>Rhabditida</taxon>
        <taxon>Spirurina</taxon>
        <taxon>Ascaridomorpha</taxon>
        <taxon>Ascaridoidea</taxon>
        <taxon>Ascarididae</taxon>
        <taxon>Parascaris</taxon>
    </lineage>
</organism>
<evidence type="ECO:0000313" key="1">
    <source>
        <dbReference type="Proteomes" id="UP000887569"/>
    </source>
</evidence>
<sequence>MKRGWGRVVFHALRNFFKGFIRRTNRFHGLAIPILPKRESSYRSTQVKLVGPKTSLVLVESIHFKIVYFWTGMSEMGRPMRLMTAEISMNIFAEGKQMAAQYRIHH</sequence>
<protein>
    <submittedName>
        <fullName evidence="2">Uncharacterized protein</fullName>
    </submittedName>
</protein>
<accession>A0A915C0Z6</accession>
<keyword evidence="1" id="KW-1185">Reference proteome</keyword>
<reference evidence="2" key="1">
    <citation type="submission" date="2022-11" db="UniProtKB">
        <authorList>
            <consortium name="WormBaseParasite"/>
        </authorList>
    </citation>
    <scope>IDENTIFICATION</scope>
</reference>
<dbReference type="Proteomes" id="UP000887569">
    <property type="component" value="Unplaced"/>
</dbReference>
<dbReference type="WBParaSite" id="PgR074X_g009_t01">
    <property type="protein sequence ID" value="PgR074X_g009_t01"/>
    <property type="gene ID" value="PgR074X_g009"/>
</dbReference>
<evidence type="ECO:0000313" key="2">
    <source>
        <dbReference type="WBParaSite" id="PgR074X_g009_t01"/>
    </source>
</evidence>